<evidence type="ECO:0000313" key="1">
    <source>
        <dbReference type="EMBL" id="KKL67778.1"/>
    </source>
</evidence>
<protein>
    <submittedName>
        <fullName evidence="1">Uncharacterized protein</fullName>
    </submittedName>
</protein>
<comment type="caution">
    <text evidence="1">The sequence shown here is derived from an EMBL/GenBank/DDBJ whole genome shotgun (WGS) entry which is preliminary data.</text>
</comment>
<sequence>MKDKPAQEPYLEAIKESLENCDEFWQFVSRYVEDETSRYLNVVSDYEFHRGRLHGMTDFLSSLCGIVGKSIEGTVRIDPP</sequence>
<accession>A0A0F9E186</accession>
<proteinExistence type="predicted"/>
<gene>
    <name evidence="1" type="ORF">LCGC14_2131590</name>
</gene>
<dbReference type="AlphaFoldDB" id="A0A0F9E186"/>
<organism evidence="1">
    <name type="scientific">marine sediment metagenome</name>
    <dbReference type="NCBI Taxonomy" id="412755"/>
    <lineage>
        <taxon>unclassified sequences</taxon>
        <taxon>metagenomes</taxon>
        <taxon>ecological metagenomes</taxon>
    </lineage>
</organism>
<name>A0A0F9E186_9ZZZZ</name>
<dbReference type="EMBL" id="LAZR01026753">
    <property type="protein sequence ID" value="KKL67778.1"/>
    <property type="molecule type" value="Genomic_DNA"/>
</dbReference>
<reference evidence="1" key="1">
    <citation type="journal article" date="2015" name="Nature">
        <title>Complex archaea that bridge the gap between prokaryotes and eukaryotes.</title>
        <authorList>
            <person name="Spang A."/>
            <person name="Saw J.H."/>
            <person name="Jorgensen S.L."/>
            <person name="Zaremba-Niedzwiedzka K."/>
            <person name="Martijn J."/>
            <person name="Lind A.E."/>
            <person name="van Eijk R."/>
            <person name="Schleper C."/>
            <person name="Guy L."/>
            <person name="Ettema T.J."/>
        </authorList>
    </citation>
    <scope>NUCLEOTIDE SEQUENCE</scope>
</reference>